<sequence length="321" mass="36186">MNNVVTLVPSDQIIVAYSDGEITARQISHALFYANSRLLAMRLYVDKSFATAMPGYAETFYTLMQWEMETFVTPFINISFLTRCSATIPKLLHDVIAILVVNKLVDRQLDVNEVLMDIKALPLSVNSATSDEYDIARMSDYFNAWWKENLGSCRVLDMLPKSSVQDVMELVEGHFSELPDHVETDLLPYMLTHGPMTVNPYGQAQSDVWKPSVDMLYPYWALYQTYLAGELVYDTFMSKIHRQPVKPMSVGLLDVDTCIALEQLANVLAVAYFNPVCILASITPIATIYLEDLTSMGPQKKASVLADVRSNAKTILALWQR</sequence>
<name>A0AAD4HGM9_9AGAM</name>
<gene>
    <name evidence="1" type="ORF">F5891DRAFT_984798</name>
</gene>
<evidence type="ECO:0000313" key="2">
    <source>
        <dbReference type="Proteomes" id="UP001195769"/>
    </source>
</evidence>
<dbReference type="AlphaFoldDB" id="A0AAD4HGM9"/>
<keyword evidence="2" id="KW-1185">Reference proteome</keyword>
<dbReference type="Proteomes" id="UP001195769">
    <property type="component" value="Unassembled WGS sequence"/>
</dbReference>
<reference evidence="1" key="1">
    <citation type="journal article" date="2020" name="New Phytol.">
        <title>Comparative genomics reveals dynamic genome evolution in host specialist ectomycorrhizal fungi.</title>
        <authorList>
            <person name="Lofgren L.A."/>
            <person name="Nguyen N.H."/>
            <person name="Vilgalys R."/>
            <person name="Ruytinx J."/>
            <person name="Liao H.L."/>
            <person name="Branco S."/>
            <person name="Kuo A."/>
            <person name="LaButti K."/>
            <person name="Lipzen A."/>
            <person name="Andreopoulos W."/>
            <person name="Pangilinan J."/>
            <person name="Riley R."/>
            <person name="Hundley H."/>
            <person name="Na H."/>
            <person name="Barry K."/>
            <person name="Grigoriev I.V."/>
            <person name="Stajich J.E."/>
            <person name="Kennedy P.G."/>
        </authorList>
    </citation>
    <scope>NUCLEOTIDE SEQUENCE</scope>
    <source>
        <strain evidence="1">FC203</strain>
    </source>
</reference>
<evidence type="ECO:0000313" key="1">
    <source>
        <dbReference type="EMBL" id="KAG1894779.1"/>
    </source>
</evidence>
<dbReference type="EMBL" id="JABBWK010000075">
    <property type="protein sequence ID" value="KAG1894779.1"/>
    <property type="molecule type" value="Genomic_DNA"/>
</dbReference>
<organism evidence="1 2">
    <name type="scientific">Suillus fuscotomentosus</name>
    <dbReference type="NCBI Taxonomy" id="1912939"/>
    <lineage>
        <taxon>Eukaryota</taxon>
        <taxon>Fungi</taxon>
        <taxon>Dikarya</taxon>
        <taxon>Basidiomycota</taxon>
        <taxon>Agaricomycotina</taxon>
        <taxon>Agaricomycetes</taxon>
        <taxon>Agaricomycetidae</taxon>
        <taxon>Boletales</taxon>
        <taxon>Suillineae</taxon>
        <taxon>Suillaceae</taxon>
        <taxon>Suillus</taxon>
    </lineage>
</organism>
<dbReference type="GeneID" id="64671792"/>
<accession>A0AAD4HGM9</accession>
<proteinExistence type="predicted"/>
<comment type="caution">
    <text evidence="1">The sequence shown here is derived from an EMBL/GenBank/DDBJ whole genome shotgun (WGS) entry which is preliminary data.</text>
</comment>
<protein>
    <submittedName>
        <fullName evidence="1">Uncharacterized protein</fullName>
    </submittedName>
</protein>
<dbReference type="RefSeq" id="XP_041220355.1">
    <property type="nucleotide sequence ID" value="XM_041377494.1"/>
</dbReference>